<organism evidence="7 8">
    <name type="scientific">Stylophora pistillata</name>
    <name type="common">Smooth cauliflower coral</name>
    <dbReference type="NCBI Taxonomy" id="50429"/>
    <lineage>
        <taxon>Eukaryota</taxon>
        <taxon>Metazoa</taxon>
        <taxon>Cnidaria</taxon>
        <taxon>Anthozoa</taxon>
        <taxon>Hexacorallia</taxon>
        <taxon>Scleractinia</taxon>
        <taxon>Astrocoeniina</taxon>
        <taxon>Pocilloporidae</taxon>
        <taxon>Stylophora</taxon>
    </lineage>
</organism>
<reference evidence="8" key="1">
    <citation type="journal article" date="2017" name="bioRxiv">
        <title>Comparative analysis of the genomes of Stylophora pistillata and Acropora digitifera provides evidence for extensive differences between species of corals.</title>
        <authorList>
            <person name="Voolstra C.R."/>
            <person name="Li Y."/>
            <person name="Liew Y.J."/>
            <person name="Baumgarten S."/>
            <person name="Zoccola D."/>
            <person name="Flot J.-F."/>
            <person name="Tambutte S."/>
            <person name="Allemand D."/>
            <person name="Aranda M."/>
        </authorList>
    </citation>
    <scope>NUCLEOTIDE SEQUENCE [LARGE SCALE GENOMIC DNA]</scope>
</reference>
<comment type="similarity">
    <text evidence="3">Belongs to the MEIOB family.</text>
</comment>
<evidence type="ECO:0000259" key="6">
    <source>
        <dbReference type="Pfam" id="PF24903"/>
    </source>
</evidence>
<sequence>MAFNGFGTQTAWPDGTGFAGEDGEISKGRTSIRDLSQGVNSFNIVGLVVAKQGVHSFPDRKNPGTEKCHFFFTLRDTPTDIINVNCWGNERFINDLANSFKINDVVEVRNPQIQIKQSNEAEQRWRPWTSSPYQLHVSETYSSLSLFSGWDMSEFDKISHIPIKASNDFYTLGDIIANDQNLHGEHVNIQAVVKRIGVARDIVTKTGKRVKRCEVVLFDETCFSFPLVMWDDDTIEMAQTWMPKDIILFIADVKVTFDDYKKCMIATCDNKTVITANPDTMEARYLYNYAQSLELLDDDPLNNQESSLEGLNLENVKDVYSVQQLKQLMAELENTSQQIPTFGIVYACLTSFDIDSDVKQVIASRCVSCNQRVALLSKTCTNPECLVSSSPATPGSSTAQQIIKTQYEMMVSLSDHTGTLENCRLAENCAETMCGCKAMDLARWTFPQLTNLKIQFLLERCKVYFKLTTSSSNRSTSATKKWIRLLSCTLVDPKEATTSLA</sequence>
<evidence type="ECO:0000256" key="4">
    <source>
        <dbReference type="SAM" id="MobiDB-lite"/>
    </source>
</evidence>
<dbReference type="GO" id="GO:0008310">
    <property type="term" value="F:single-stranded DNA 3'-5' DNA exonuclease activity"/>
    <property type="evidence" value="ECO:0007669"/>
    <property type="project" value="TreeGrafter"/>
</dbReference>
<feature type="compositionally biased region" description="Polar residues" evidence="4">
    <location>
        <begin position="1"/>
        <end position="11"/>
    </location>
</feature>
<dbReference type="InterPro" id="IPR012340">
    <property type="entry name" value="NA-bd_OB-fold"/>
</dbReference>
<evidence type="ECO:0000259" key="5">
    <source>
        <dbReference type="Pfam" id="PF16900"/>
    </source>
</evidence>
<dbReference type="InterPro" id="IPR031657">
    <property type="entry name" value="REPA_OB_2"/>
</dbReference>
<dbReference type="FunFam" id="2.40.50.140:FF:000171">
    <property type="entry name" value="meiosis-specific with OB domain-containing protein isoform X1"/>
    <property type="match status" value="1"/>
</dbReference>
<evidence type="ECO:0000313" key="8">
    <source>
        <dbReference type="Proteomes" id="UP000225706"/>
    </source>
</evidence>
<dbReference type="PANTHER" id="PTHR21166:SF2">
    <property type="entry name" value="CELL DIVISION CONTROL PROTEIN 24 OB DOMAIN-CONTAINING PROTEIN-RELATED"/>
    <property type="match status" value="1"/>
</dbReference>
<dbReference type="FunFam" id="2.40.50.140:FF:000248">
    <property type="entry name" value="Meiosis specific with OB domains"/>
    <property type="match status" value="1"/>
</dbReference>
<dbReference type="AlphaFoldDB" id="A0A2B4S3V5"/>
<dbReference type="GO" id="GO:0000712">
    <property type="term" value="P:resolution of meiotic recombination intermediates"/>
    <property type="evidence" value="ECO:0007669"/>
    <property type="project" value="TreeGrafter"/>
</dbReference>
<proteinExistence type="inferred from homology"/>
<name>A0A2B4S3V5_STYPI</name>
<protein>
    <submittedName>
        <fullName evidence="7">Meiosis-specific with OB domain-containing protein</fullName>
    </submittedName>
</protein>
<dbReference type="InterPro" id="IPR056880">
    <property type="entry name" value="OB_MEIOB_N"/>
</dbReference>
<dbReference type="EMBL" id="LSMT01000215">
    <property type="protein sequence ID" value="PFX23202.1"/>
    <property type="molecule type" value="Genomic_DNA"/>
</dbReference>
<dbReference type="Pfam" id="PF24903">
    <property type="entry name" value="OB_MEIOB_N"/>
    <property type="match status" value="1"/>
</dbReference>
<dbReference type="InterPro" id="IPR052469">
    <property type="entry name" value="MEIOB"/>
</dbReference>
<dbReference type="SUPFAM" id="SSF50249">
    <property type="entry name" value="Nucleic acid-binding proteins"/>
    <property type="match status" value="2"/>
</dbReference>
<evidence type="ECO:0000256" key="3">
    <source>
        <dbReference type="ARBA" id="ARBA00038329"/>
    </source>
</evidence>
<gene>
    <name evidence="7" type="primary">MEIOB</name>
    <name evidence="7" type="ORF">AWC38_SpisGene12277</name>
</gene>
<dbReference type="PANTHER" id="PTHR21166">
    <property type="entry name" value="CELL DIVISION CONTROL PROTEIN 24 OB DOMAIN-CONTAINING PROTEIN-RELATED"/>
    <property type="match status" value="1"/>
</dbReference>
<dbReference type="OrthoDB" id="9937820at2759"/>
<evidence type="ECO:0000256" key="1">
    <source>
        <dbReference type="ARBA" id="ARBA00023125"/>
    </source>
</evidence>
<dbReference type="Gene3D" id="2.40.50.140">
    <property type="entry name" value="Nucleic acid-binding proteins"/>
    <property type="match status" value="2"/>
</dbReference>
<dbReference type="GO" id="GO:0003697">
    <property type="term" value="F:single-stranded DNA binding"/>
    <property type="evidence" value="ECO:0007669"/>
    <property type="project" value="TreeGrafter"/>
</dbReference>
<keyword evidence="1" id="KW-0238">DNA-binding</keyword>
<evidence type="ECO:0000256" key="2">
    <source>
        <dbReference type="ARBA" id="ARBA00023254"/>
    </source>
</evidence>
<dbReference type="Pfam" id="PF16900">
    <property type="entry name" value="REPA_OB_2"/>
    <property type="match status" value="1"/>
</dbReference>
<dbReference type="Proteomes" id="UP000225706">
    <property type="component" value="Unassembled WGS sequence"/>
</dbReference>
<feature type="domain" description="MEIOB-like N-terminal" evidence="6">
    <location>
        <begin position="27"/>
        <end position="164"/>
    </location>
</feature>
<feature type="region of interest" description="Disordered" evidence="4">
    <location>
        <begin position="1"/>
        <end position="23"/>
    </location>
</feature>
<keyword evidence="2" id="KW-0469">Meiosis</keyword>
<keyword evidence="8" id="KW-1185">Reference proteome</keyword>
<accession>A0A2B4S3V5</accession>
<comment type="caution">
    <text evidence="7">The sequence shown here is derived from an EMBL/GenBank/DDBJ whole genome shotgun (WGS) entry which is preliminary data.</text>
</comment>
<feature type="domain" description="Replication protein A OB" evidence="5">
    <location>
        <begin position="184"/>
        <end position="265"/>
    </location>
</feature>
<evidence type="ECO:0000313" key="7">
    <source>
        <dbReference type="EMBL" id="PFX23202.1"/>
    </source>
</evidence>
<dbReference type="STRING" id="50429.A0A2B4S3V5"/>